<dbReference type="Gene3D" id="3.10.580.10">
    <property type="entry name" value="CBS-domain"/>
    <property type="match status" value="1"/>
</dbReference>
<proteinExistence type="predicted"/>
<dbReference type="Pfam" id="PF00571">
    <property type="entry name" value="CBS"/>
    <property type="match status" value="1"/>
</dbReference>
<dbReference type="PROSITE" id="PS51375">
    <property type="entry name" value="PPR"/>
    <property type="match status" value="3"/>
</dbReference>
<evidence type="ECO:0000256" key="2">
    <source>
        <dbReference type="PROSITE-ProRule" id="PRU00703"/>
    </source>
</evidence>
<evidence type="ECO:0000313" key="5">
    <source>
        <dbReference type="EMBL" id="KAF5936396.1"/>
    </source>
</evidence>
<dbReference type="NCBIfam" id="TIGR00756">
    <property type="entry name" value="PPR"/>
    <property type="match status" value="3"/>
</dbReference>
<feature type="repeat" description="PPR" evidence="3">
    <location>
        <begin position="243"/>
        <end position="273"/>
    </location>
</feature>
<dbReference type="PANTHER" id="PTHR47581">
    <property type="entry name" value="OS09G0431600 PROTEIN"/>
    <property type="match status" value="1"/>
</dbReference>
<dbReference type="Gene3D" id="1.25.40.10">
    <property type="entry name" value="Tetratricopeptide repeat domain"/>
    <property type="match status" value="2"/>
</dbReference>
<dbReference type="Pfam" id="PF01535">
    <property type="entry name" value="PPR"/>
    <property type="match status" value="1"/>
</dbReference>
<evidence type="ECO:0000313" key="6">
    <source>
        <dbReference type="Proteomes" id="UP000593564"/>
    </source>
</evidence>
<evidence type="ECO:0000256" key="1">
    <source>
        <dbReference type="ARBA" id="ARBA00022737"/>
    </source>
</evidence>
<dbReference type="InterPro" id="IPR046342">
    <property type="entry name" value="CBS_dom_sf"/>
</dbReference>
<evidence type="ECO:0000256" key="3">
    <source>
        <dbReference type="PROSITE-ProRule" id="PRU00708"/>
    </source>
</evidence>
<dbReference type="AlphaFoldDB" id="A0A7J7GAP0"/>
<dbReference type="InterPro" id="IPR011990">
    <property type="entry name" value="TPR-like_helical_dom_sf"/>
</dbReference>
<reference evidence="6" key="1">
    <citation type="journal article" date="2020" name="Nat. Commun.">
        <title>Genome assembly of wild tea tree DASZ reveals pedigree and selection history of tea varieties.</title>
        <authorList>
            <person name="Zhang W."/>
            <person name="Zhang Y."/>
            <person name="Qiu H."/>
            <person name="Guo Y."/>
            <person name="Wan H."/>
            <person name="Zhang X."/>
            <person name="Scossa F."/>
            <person name="Alseekh S."/>
            <person name="Zhang Q."/>
            <person name="Wang P."/>
            <person name="Xu L."/>
            <person name="Schmidt M.H."/>
            <person name="Jia X."/>
            <person name="Li D."/>
            <person name="Zhu A."/>
            <person name="Guo F."/>
            <person name="Chen W."/>
            <person name="Ni D."/>
            <person name="Usadel B."/>
            <person name="Fernie A.R."/>
            <person name="Wen W."/>
        </authorList>
    </citation>
    <scope>NUCLEOTIDE SEQUENCE [LARGE SCALE GENOMIC DNA]</scope>
    <source>
        <strain evidence="6">cv. G240</strain>
    </source>
</reference>
<name>A0A7J7GAP0_CAMSI</name>
<dbReference type="SUPFAM" id="SSF54631">
    <property type="entry name" value="CBS-domain pair"/>
    <property type="match status" value="1"/>
</dbReference>
<dbReference type="Pfam" id="PF13041">
    <property type="entry name" value="PPR_2"/>
    <property type="match status" value="2"/>
</dbReference>
<evidence type="ECO:0000259" key="4">
    <source>
        <dbReference type="PROSITE" id="PS51371"/>
    </source>
</evidence>
<accession>A0A7J7GAP0</accession>
<feature type="domain" description="CBS" evidence="4">
    <location>
        <begin position="610"/>
        <end position="681"/>
    </location>
</feature>
<keyword evidence="6" id="KW-1185">Reference proteome</keyword>
<dbReference type="InterPro" id="IPR044781">
    <property type="entry name" value="At5g10690-like"/>
</dbReference>
<keyword evidence="2" id="KW-0129">CBS domain</keyword>
<dbReference type="SMART" id="SM00116">
    <property type="entry name" value="CBS"/>
    <property type="match status" value="1"/>
</dbReference>
<protein>
    <recommendedName>
        <fullName evidence="4">CBS domain-containing protein</fullName>
    </recommendedName>
</protein>
<dbReference type="CDD" id="cd02205">
    <property type="entry name" value="CBS_pair_SF"/>
    <property type="match status" value="1"/>
</dbReference>
<dbReference type="PANTHER" id="PTHR47581:SF2">
    <property type="entry name" value="OS09G0431600 PROTEIN"/>
    <property type="match status" value="1"/>
</dbReference>
<feature type="repeat" description="PPR" evidence="3">
    <location>
        <begin position="208"/>
        <end position="242"/>
    </location>
</feature>
<dbReference type="InterPro" id="IPR002885">
    <property type="entry name" value="PPR_rpt"/>
</dbReference>
<comment type="caution">
    <text evidence="5">The sequence shown here is derived from an EMBL/GenBank/DDBJ whole genome shotgun (WGS) entry which is preliminary data.</text>
</comment>
<dbReference type="EMBL" id="JACBKZ010000013">
    <property type="protein sequence ID" value="KAF5936396.1"/>
    <property type="molecule type" value="Genomic_DNA"/>
</dbReference>
<sequence length="691" mass="76113">MPQFHTFSILPAPSLHSLIYITSKPLSLCSVNNTFSPSSSMSGRCLYKTLSTHNSKPIPNLKRLTSRVVELTRRRQLRQIFEEIEDAKNRYGKLNIIVMNAVLKACVHCGDVDSAIRVFDEMSKPGSCGVDEITYGTLLKGLGFARRIDEAFQLLESLEQGTAVGSPKLSAPLIYGLLNALIEAGDLRRANGLLARFGFVLNEGGSPSILIYNLLMKGYTNKGFPLAALRVYDEMLRQGLKPDKHTYNTLIFACVKAGNFDVAIHFFKEMKDKAEKNGHDDLLPDAVTYTTLLKGFGHAKDLFSVQTIVIEMKSCHVLFIDRIAYTAIIDALLDCDSIKASVVRKAIRNMLPKGRSSGPPSSKPTSSGFHSSVAFFAPVCENGPSSNMQSMFEQFKSFMMANPNLSSQASATTTTQLGLSGSSSSGLGIQEVDWDRTSYKEACHDPNWIAAMNDELTALANTQTWDLVPLPTNILKQAGANPELRPKPHLYLSLMRALAFKGEYSMVKNLHKRMWPDSSGTISPAIQVEADHLLMEAALNDGQVSVGEPIECIMTPFEDTLPLRANLDLKKVVMRFFRNPIVPVIDDWGCCVGLLHREDCNKLNAPLSSMMRSPPPYVTTSTSVGRVIDLMLEKGYKMVVVVNYTGNFYGTSYNSSLRPVGVFTLEQLDKLAIIPSIRSDMATVSVCQSSL</sequence>
<feature type="repeat" description="PPR" evidence="3">
    <location>
        <begin position="95"/>
        <end position="129"/>
    </location>
</feature>
<dbReference type="Proteomes" id="UP000593564">
    <property type="component" value="Unassembled WGS sequence"/>
</dbReference>
<dbReference type="PROSITE" id="PS51371">
    <property type="entry name" value="CBS"/>
    <property type="match status" value="1"/>
</dbReference>
<keyword evidence="1" id="KW-0677">Repeat</keyword>
<gene>
    <name evidence="5" type="ORF">HYC85_027525</name>
</gene>
<organism evidence="5 6">
    <name type="scientific">Camellia sinensis</name>
    <name type="common">Tea plant</name>
    <name type="synonym">Thea sinensis</name>
    <dbReference type="NCBI Taxonomy" id="4442"/>
    <lineage>
        <taxon>Eukaryota</taxon>
        <taxon>Viridiplantae</taxon>
        <taxon>Streptophyta</taxon>
        <taxon>Embryophyta</taxon>
        <taxon>Tracheophyta</taxon>
        <taxon>Spermatophyta</taxon>
        <taxon>Magnoliopsida</taxon>
        <taxon>eudicotyledons</taxon>
        <taxon>Gunneridae</taxon>
        <taxon>Pentapetalae</taxon>
        <taxon>asterids</taxon>
        <taxon>Ericales</taxon>
        <taxon>Theaceae</taxon>
        <taxon>Camellia</taxon>
    </lineage>
</organism>
<dbReference type="InterPro" id="IPR000644">
    <property type="entry name" value="CBS_dom"/>
</dbReference>
<reference evidence="5 6" key="2">
    <citation type="submission" date="2020-07" db="EMBL/GenBank/DDBJ databases">
        <title>Genome assembly of wild tea tree DASZ reveals pedigree and selection history of tea varieties.</title>
        <authorList>
            <person name="Zhang W."/>
        </authorList>
    </citation>
    <scope>NUCLEOTIDE SEQUENCE [LARGE SCALE GENOMIC DNA]</scope>
    <source>
        <strain evidence="6">cv. G240</strain>
        <tissue evidence="5">Leaf</tissue>
    </source>
</reference>